<organism evidence="5 6">
    <name type="scientific">Tuber melanosporum (strain Mel28)</name>
    <name type="common">Perigord black truffle</name>
    <dbReference type="NCBI Taxonomy" id="656061"/>
    <lineage>
        <taxon>Eukaryota</taxon>
        <taxon>Fungi</taxon>
        <taxon>Dikarya</taxon>
        <taxon>Ascomycota</taxon>
        <taxon>Pezizomycotina</taxon>
        <taxon>Pezizomycetes</taxon>
        <taxon>Pezizales</taxon>
        <taxon>Tuberaceae</taxon>
        <taxon>Tuber</taxon>
    </lineage>
</organism>
<dbReference type="OMA" id="QHIQDLG"/>
<dbReference type="RefSeq" id="XP_002838578.1">
    <property type="nucleotide sequence ID" value="XM_002838532.1"/>
</dbReference>
<keyword evidence="1" id="KW-0519">Myristate</keyword>
<protein>
    <submittedName>
        <fullName evidence="5">(Perigord truffle) hypothetical protein</fullName>
    </submittedName>
</protein>
<name>D5GE26_TUBMM</name>
<dbReference type="InParanoid" id="D5GE26"/>
<evidence type="ECO:0000256" key="3">
    <source>
        <dbReference type="ARBA" id="ARBA00023288"/>
    </source>
</evidence>
<dbReference type="KEGG" id="tml:GSTUM_00006342001"/>
<evidence type="ECO:0000313" key="5">
    <source>
        <dbReference type="EMBL" id="CAZ82769.1"/>
    </source>
</evidence>
<accession>D5GE26</accession>
<keyword evidence="2" id="KW-0564">Palmitate</keyword>
<evidence type="ECO:0000256" key="2">
    <source>
        <dbReference type="ARBA" id="ARBA00023139"/>
    </source>
</evidence>
<evidence type="ECO:0000313" key="6">
    <source>
        <dbReference type="Proteomes" id="UP000006911"/>
    </source>
</evidence>
<dbReference type="Proteomes" id="UP000006911">
    <property type="component" value="Unassembled WGS sequence"/>
</dbReference>
<dbReference type="AlphaFoldDB" id="D5GE26"/>
<dbReference type="EMBL" id="FN430164">
    <property type="protein sequence ID" value="CAZ82769.1"/>
    <property type="molecule type" value="Genomic_DNA"/>
</dbReference>
<keyword evidence="6" id="KW-1185">Reference proteome</keyword>
<feature type="compositionally biased region" description="Polar residues" evidence="4">
    <location>
        <begin position="116"/>
        <end position="125"/>
    </location>
</feature>
<proteinExistence type="predicted"/>
<feature type="compositionally biased region" description="Low complexity" evidence="4">
    <location>
        <begin position="58"/>
        <end position="68"/>
    </location>
</feature>
<dbReference type="Pfam" id="PF15811">
    <property type="entry name" value="SVIP"/>
    <property type="match status" value="1"/>
</dbReference>
<feature type="region of interest" description="Disordered" evidence="4">
    <location>
        <begin position="1"/>
        <end position="125"/>
    </location>
</feature>
<gene>
    <name evidence="5" type="ORF">GSTUM_00006342001</name>
</gene>
<dbReference type="InterPro" id="IPR031632">
    <property type="entry name" value="SVIP"/>
</dbReference>
<keyword evidence="3" id="KW-0449">Lipoprotein</keyword>
<feature type="compositionally biased region" description="Gly residues" evidence="4">
    <location>
        <begin position="47"/>
        <end position="57"/>
    </location>
</feature>
<reference evidence="5 6" key="1">
    <citation type="journal article" date="2010" name="Nature">
        <title>Perigord black truffle genome uncovers evolutionary origins and mechanisms of symbiosis.</title>
        <authorList>
            <person name="Martin F."/>
            <person name="Kohler A."/>
            <person name="Murat C."/>
            <person name="Balestrini R."/>
            <person name="Coutinho P.M."/>
            <person name="Jaillon O."/>
            <person name="Montanini B."/>
            <person name="Morin E."/>
            <person name="Noel B."/>
            <person name="Percudani R."/>
            <person name="Porcel B."/>
            <person name="Rubini A."/>
            <person name="Amicucci A."/>
            <person name="Amselem J."/>
            <person name="Anthouard V."/>
            <person name="Arcioni S."/>
            <person name="Artiguenave F."/>
            <person name="Aury J.M."/>
            <person name="Ballario P."/>
            <person name="Bolchi A."/>
            <person name="Brenna A."/>
            <person name="Brun A."/>
            <person name="Buee M."/>
            <person name="Cantarel B."/>
            <person name="Chevalier G."/>
            <person name="Couloux A."/>
            <person name="Da Silva C."/>
            <person name="Denoeud F."/>
            <person name="Duplessis S."/>
            <person name="Ghignone S."/>
            <person name="Hilselberger B."/>
            <person name="Iotti M."/>
            <person name="Marcais B."/>
            <person name="Mello A."/>
            <person name="Miranda M."/>
            <person name="Pacioni G."/>
            <person name="Quesneville H."/>
            <person name="Riccioni C."/>
            <person name="Ruotolo R."/>
            <person name="Splivallo R."/>
            <person name="Stocchi V."/>
            <person name="Tisserant E."/>
            <person name="Viscomi A.R."/>
            <person name="Zambonelli A."/>
            <person name="Zampieri E."/>
            <person name="Henrissat B."/>
            <person name="Lebrun M.H."/>
            <person name="Paolocci F."/>
            <person name="Bonfante P."/>
            <person name="Ottonello S."/>
            <person name="Wincker P."/>
        </authorList>
    </citation>
    <scope>NUCLEOTIDE SEQUENCE [LARGE SCALE GENOMIC DNA]</scope>
    <source>
        <strain evidence="5 6">Mel28</strain>
    </source>
</reference>
<sequence length="125" mass="12562">MGNLCGKESGSSLPNGRVLGSGAPPTAAASKIPLTSKKPKIASGAGRTLGGGGGSEGGSAEAGAAAGEQLDPRTAAALAAEERSKKRAGTGKLGSELDRQKRKTQNQHIQDLGKTKGQQEQLVWD</sequence>
<dbReference type="GeneID" id="9183101"/>
<evidence type="ECO:0000256" key="4">
    <source>
        <dbReference type="SAM" id="MobiDB-lite"/>
    </source>
</evidence>
<evidence type="ECO:0000256" key="1">
    <source>
        <dbReference type="ARBA" id="ARBA00022707"/>
    </source>
</evidence>
<dbReference type="eggNOG" id="ENOG502ST5U">
    <property type="taxonomic scope" value="Eukaryota"/>
</dbReference>
<dbReference type="HOGENOM" id="CLU_133420_1_0_1"/>